<feature type="domain" description="Rhodopsin" evidence="8">
    <location>
        <begin position="36"/>
        <end position="271"/>
    </location>
</feature>
<dbReference type="InterPro" id="IPR049326">
    <property type="entry name" value="Rhodopsin_dom_fungi"/>
</dbReference>
<protein>
    <recommendedName>
        <fullName evidence="8">Rhodopsin domain-containing protein</fullName>
    </recommendedName>
</protein>
<evidence type="ECO:0000259" key="8">
    <source>
        <dbReference type="Pfam" id="PF20684"/>
    </source>
</evidence>
<keyword evidence="2 7" id="KW-0812">Transmembrane</keyword>
<dbReference type="GO" id="GO:0016020">
    <property type="term" value="C:membrane"/>
    <property type="evidence" value="ECO:0007669"/>
    <property type="project" value="UniProtKB-SubCell"/>
</dbReference>
<dbReference type="PANTHER" id="PTHR33048:SF47">
    <property type="entry name" value="INTEGRAL MEMBRANE PROTEIN-RELATED"/>
    <property type="match status" value="1"/>
</dbReference>
<feature type="transmembrane region" description="Helical" evidence="7">
    <location>
        <begin position="209"/>
        <end position="228"/>
    </location>
</feature>
<comment type="subcellular location">
    <subcellularLocation>
        <location evidence="1">Membrane</location>
        <topology evidence="1">Multi-pass membrane protein</topology>
    </subcellularLocation>
</comment>
<dbReference type="InterPro" id="IPR052337">
    <property type="entry name" value="SAT4-like"/>
</dbReference>
<reference evidence="9" key="2">
    <citation type="submission" date="2023-06" db="EMBL/GenBank/DDBJ databases">
        <authorList>
            <consortium name="Lawrence Berkeley National Laboratory"/>
            <person name="Haridas S."/>
            <person name="Hensen N."/>
            <person name="Bonometti L."/>
            <person name="Westerberg I."/>
            <person name="Brannstrom I.O."/>
            <person name="Guillou S."/>
            <person name="Cros-Aarteil S."/>
            <person name="Calhoun S."/>
            <person name="Kuo A."/>
            <person name="Mondo S."/>
            <person name="Pangilinan J."/>
            <person name="Riley R."/>
            <person name="Labutti K."/>
            <person name="Andreopoulos B."/>
            <person name="Lipzen A."/>
            <person name="Chen C."/>
            <person name="Yanf M."/>
            <person name="Daum C."/>
            <person name="Ng V."/>
            <person name="Clum A."/>
            <person name="Steindorff A."/>
            <person name="Ohm R."/>
            <person name="Martin F."/>
            <person name="Silar P."/>
            <person name="Natvig D."/>
            <person name="Lalanne C."/>
            <person name="Gautier V."/>
            <person name="Ament-Velasquez S.L."/>
            <person name="Kruys A."/>
            <person name="Hutchinson M.I."/>
            <person name="Powell A.J."/>
            <person name="Barry K."/>
            <person name="Miller A.N."/>
            <person name="Grigoriev I.V."/>
            <person name="Debuchy R."/>
            <person name="Gladieux P."/>
            <person name="Thoren M.H."/>
            <person name="Johannesson H."/>
        </authorList>
    </citation>
    <scope>NUCLEOTIDE SEQUENCE</scope>
    <source>
        <strain evidence="9">CBS 958.72</strain>
    </source>
</reference>
<feature type="transmembrane region" description="Helical" evidence="7">
    <location>
        <begin position="95"/>
        <end position="114"/>
    </location>
</feature>
<evidence type="ECO:0000256" key="2">
    <source>
        <dbReference type="ARBA" id="ARBA00022692"/>
    </source>
</evidence>
<feature type="transmembrane region" description="Helical" evidence="7">
    <location>
        <begin position="175"/>
        <end position="197"/>
    </location>
</feature>
<dbReference type="AlphaFoldDB" id="A0AAE0KIV5"/>
<comment type="similarity">
    <text evidence="5">Belongs to the SAT4 family.</text>
</comment>
<dbReference type="Proteomes" id="UP001287356">
    <property type="component" value="Unassembled WGS sequence"/>
</dbReference>
<dbReference type="Pfam" id="PF20684">
    <property type="entry name" value="Fung_rhodopsin"/>
    <property type="match status" value="1"/>
</dbReference>
<evidence type="ECO:0000313" key="9">
    <source>
        <dbReference type="EMBL" id="KAK3377087.1"/>
    </source>
</evidence>
<evidence type="ECO:0000313" key="10">
    <source>
        <dbReference type="Proteomes" id="UP001287356"/>
    </source>
</evidence>
<proteinExistence type="inferred from homology"/>
<evidence type="ECO:0000256" key="7">
    <source>
        <dbReference type="SAM" id="Phobius"/>
    </source>
</evidence>
<gene>
    <name evidence="9" type="ORF">B0T24DRAFT_701223</name>
</gene>
<feature type="transmembrane region" description="Helical" evidence="7">
    <location>
        <begin position="52"/>
        <end position="75"/>
    </location>
</feature>
<name>A0AAE0KIV5_9PEZI</name>
<evidence type="ECO:0000256" key="4">
    <source>
        <dbReference type="ARBA" id="ARBA00023136"/>
    </source>
</evidence>
<reference evidence="9" key="1">
    <citation type="journal article" date="2023" name="Mol. Phylogenet. Evol.">
        <title>Genome-scale phylogeny and comparative genomics of the fungal order Sordariales.</title>
        <authorList>
            <person name="Hensen N."/>
            <person name="Bonometti L."/>
            <person name="Westerberg I."/>
            <person name="Brannstrom I.O."/>
            <person name="Guillou S."/>
            <person name="Cros-Aarteil S."/>
            <person name="Calhoun S."/>
            <person name="Haridas S."/>
            <person name="Kuo A."/>
            <person name="Mondo S."/>
            <person name="Pangilinan J."/>
            <person name="Riley R."/>
            <person name="LaButti K."/>
            <person name="Andreopoulos B."/>
            <person name="Lipzen A."/>
            <person name="Chen C."/>
            <person name="Yan M."/>
            <person name="Daum C."/>
            <person name="Ng V."/>
            <person name="Clum A."/>
            <person name="Steindorff A."/>
            <person name="Ohm R.A."/>
            <person name="Martin F."/>
            <person name="Silar P."/>
            <person name="Natvig D.O."/>
            <person name="Lalanne C."/>
            <person name="Gautier V."/>
            <person name="Ament-Velasquez S.L."/>
            <person name="Kruys A."/>
            <person name="Hutchinson M.I."/>
            <person name="Powell A.J."/>
            <person name="Barry K."/>
            <person name="Miller A.N."/>
            <person name="Grigoriev I.V."/>
            <person name="Debuchy R."/>
            <person name="Gladieux P."/>
            <person name="Hiltunen Thoren M."/>
            <person name="Johannesson H."/>
        </authorList>
    </citation>
    <scope>NUCLEOTIDE SEQUENCE</scope>
    <source>
        <strain evidence="9">CBS 958.72</strain>
    </source>
</reference>
<comment type="caution">
    <text evidence="9">The sequence shown here is derived from an EMBL/GenBank/DDBJ whole genome shotgun (WGS) entry which is preliminary data.</text>
</comment>
<sequence length="402" mass="43014">MSGQGRDPALDRESRFGEIVAILTIGSVLSTVTLSLRCYARVFLLRCFGRDDGVMVAAQVLTIGSAIAIGFEAQLGLGRHTWTMPPENLIPYMKSFYSSIVVYNIAVCLTKISILLQYRRIFSNALMQRATQAELCFLCAWAVTLAFLLTLVCIPVAAFWDPRAGGRCLDGPTIWYTMAGVNLVTDFAIFTMPLPVLRSLHLPRRQKNMLIGVFCLGVFPCAVSIYRIRTLRIATQTADPLWDNVDAATWSFLELSVAVVAACLPTLRPILVAVLPRVFGASSLSSAPGSGGLRYYSANGGDGRAPRTGGTDPDGSGDELRGDGRGVAVLKHKDDIEFGALDRTDDDTDQDDAAAAAGRRSAYSVHVTAAGAGWGGPELDGLQGGGIKTTTVVTQKVTAGEK</sequence>
<keyword evidence="3 7" id="KW-1133">Transmembrane helix</keyword>
<feature type="transmembrane region" description="Helical" evidence="7">
    <location>
        <begin position="20"/>
        <end position="40"/>
    </location>
</feature>
<dbReference type="EMBL" id="JAULSN010000003">
    <property type="protein sequence ID" value="KAK3377087.1"/>
    <property type="molecule type" value="Genomic_DNA"/>
</dbReference>
<evidence type="ECO:0000256" key="3">
    <source>
        <dbReference type="ARBA" id="ARBA00022989"/>
    </source>
</evidence>
<organism evidence="9 10">
    <name type="scientific">Lasiosphaeria ovina</name>
    <dbReference type="NCBI Taxonomy" id="92902"/>
    <lineage>
        <taxon>Eukaryota</taxon>
        <taxon>Fungi</taxon>
        <taxon>Dikarya</taxon>
        <taxon>Ascomycota</taxon>
        <taxon>Pezizomycotina</taxon>
        <taxon>Sordariomycetes</taxon>
        <taxon>Sordariomycetidae</taxon>
        <taxon>Sordariales</taxon>
        <taxon>Lasiosphaeriaceae</taxon>
        <taxon>Lasiosphaeria</taxon>
    </lineage>
</organism>
<feature type="region of interest" description="Disordered" evidence="6">
    <location>
        <begin position="295"/>
        <end position="322"/>
    </location>
</feature>
<keyword evidence="4 7" id="KW-0472">Membrane</keyword>
<feature type="transmembrane region" description="Helical" evidence="7">
    <location>
        <begin position="135"/>
        <end position="160"/>
    </location>
</feature>
<accession>A0AAE0KIV5</accession>
<evidence type="ECO:0000256" key="1">
    <source>
        <dbReference type="ARBA" id="ARBA00004141"/>
    </source>
</evidence>
<keyword evidence="10" id="KW-1185">Reference proteome</keyword>
<evidence type="ECO:0000256" key="6">
    <source>
        <dbReference type="SAM" id="MobiDB-lite"/>
    </source>
</evidence>
<evidence type="ECO:0000256" key="5">
    <source>
        <dbReference type="ARBA" id="ARBA00038359"/>
    </source>
</evidence>
<dbReference type="PANTHER" id="PTHR33048">
    <property type="entry name" value="PTH11-LIKE INTEGRAL MEMBRANE PROTEIN (AFU_ORTHOLOGUE AFUA_5G11245)"/>
    <property type="match status" value="1"/>
</dbReference>